<name>A0AAV7PCK2_PLEWA</name>
<dbReference type="PROSITE" id="PS50157">
    <property type="entry name" value="ZINC_FINGER_C2H2_2"/>
    <property type="match status" value="3"/>
</dbReference>
<keyword evidence="5 8" id="KW-0863">Zinc-finger</keyword>
<protein>
    <submittedName>
        <fullName evidence="11">Uncharacterized protein</fullName>
    </submittedName>
</protein>
<evidence type="ECO:0000256" key="8">
    <source>
        <dbReference type="PROSITE-ProRule" id="PRU00042"/>
    </source>
</evidence>
<accession>A0AAV7PCK2</accession>
<evidence type="ECO:0000256" key="4">
    <source>
        <dbReference type="ARBA" id="ARBA00022737"/>
    </source>
</evidence>
<dbReference type="Pfam" id="PF00096">
    <property type="entry name" value="zf-C2H2"/>
    <property type="match status" value="2"/>
</dbReference>
<evidence type="ECO:0000256" key="7">
    <source>
        <dbReference type="ARBA" id="ARBA00023242"/>
    </source>
</evidence>
<evidence type="ECO:0000256" key="6">
    <source>
        <dbReference type="ARBA" id="ARBA00022833"/>
    </source>
</evidence>
<evidence type="ECO:0000259" key="10">
    <source>
        <dbReference type="PROSITE" id="PS50805"/>
    </source>
</evidence>
<evidence type="ECO:0000259" key="9">
    <source>
        <dbReference type="PROSITE" id="PS50157"/>
    </source>
</evidence>
<dbReference type="Gene3D" id="3.30.160.60">
    <property type="entry name" value="Classic Zinc Finger"/>
    <property type="match status" value="3"/>
</dbReference>
<dbReference type="EMBL" id="JANPWB010000011">
    <property type="protein sequence ID" value="KAJ1126038.1"/>
    <property type="molecule type" value="Genomic_DNA"/>
</dbReference>
<keyword evidence="6" id="KW-0862">Zinc</keyword>
<dbReference type="CDD" id="cd07765">
    <property type="entry name" value="KRAB_A-box"/>
    <property type="match status" value="1"/>
</dbReference>
<dbReference type="SUPFAM" id="SSF57667">
    <property type="entry name" value="beta-beta-alpha zinc fingers"/>
    <property type="match status" value="2"/>
</dbReference>
<dbReference type="Proteomes" id="UP001066276">
    <property type="component" value="Chromosome 7"/>
</dbReference>
<dbReference type="InterPro" id="IPR013087">
    <property type="entry name" value="Znf_C2H2_type"/>
</dbReference>
<keyword evidence="12" id="KW-1185">Reference proteome</keyword>
<dbReference type="PROSITE" id="PS50805">
    <property type="entry name" value="KRAB"/>
    <property type="match status" value="1"/>
</dbReference>
<dbReference type="InterPro" id="IPR001909">
    <property type="entry name" value="KRAB"/>
</dbReference>
<feature type="domain" description="KRAB" evidence="10">
    <location>
        <begin position="11"/>
        <end position="84"/>
    </location>
</feature>
<dbReference type="GO" id="GO:0000977">
    <property type="term" value="F:RNA polymerase II transcription regulatory region sequence-specific DNA binding"/>
    <property type="evidence" value="ECO:0007669"/>
    <property type="project" value="TreeGrafter"/>
</dbReference>
<dbReference type="GO" id="GO:0008270">
    <property type="term" value="F:zinc ion binding"/>
    <property type="evidence" value="ECO:0007669"/>
    <property type="project" value="UniProtKB-KW"/>
</dbReference>
<feature type="domain" description="C2H2-type" evidence="9">
    <location>
        <begin position="373"/>
        <end position="400"/>
    </location>
</feature>
<keyword evidence="4" id="KW-0677">Repeat</keyword>
<comment type="subcellular location">
    <subcellularLocation>
        <location evidence="1">Nucleus</location>
    </subcellularLocation>
</comment>
<feature type="domain" description="C2H2-type" evidence="9">
    <location>
        <begin position="401"/>
        <end position="428"/>
    </location>
</feature>
<dbReference type="Pfam" id="PF23561">
    <property type="entry name" value="zf-C2H2_15"/>
    <property type="match status" value="1"/>
</dbReference>
<dbReference type="PROSITE" id="PS00028">
    <property type="entry name" value="ZINC_FINGER_C2H2_1"/>
    <property type="match status" value="3"/>
</dbReference>
<dbReference type="PANTHER" id="PTHR24381">
    <property type="entry name" value="ZINC FINGER PROTEIN"/>
    <property type="match status" value="1"/>
</dbReference>
<evidence type="ECO:0000256" key="3">
    <source>
        <dbReference type="ARBA" id="ARBA00022723"/>
    </source>
</evidence>
<evidence type="ECO:0000313" key="12">
    <source>
        <dbReference type="Proteomes" id="UP001066276"/>
    </source>
</evidence>
<organism evidence="11 12">
    <name type="scientific">Pleurodeles waltl</name>
    <name type="common">Iberian ribbed newt</name>
    <dbReference type="NCBI Taxonomy" id="8319"/>
    <lineage>
        <taxon>Eukaryota</taxon>
        <taxon>Metazoa</taxon>
        <taxon>Chordata</taxon>
        <taxon>Craniata</taxon>
        <taxon>Vertebrata</taxon>
        <taxon>Euteleostomi</taxon>
        <taxon>Amphibia</taxon>
        <taxon>Batrachia</taxon>
        <taxon>Caudata</taxon>
        <taxon>Salamandroidea</taxon>
        <taxon>Salamandridae</taxon>
        <taxon>Pleurodelinae</taxon>
        <taxon>Pleurodeles</taxon>
    </lineage>
</organism>
<dbReference type="AlphaFoldDB" id="A0AAV7PCK2"/>
<reference evidence="11" key="1">
    <citation type="journal article" date="2022" name="bioRxiv">
        <title>Sequencing and chromosome-scale assembly of the giantPleurodeles waltlgenome.</title>
        <authorList>
            <person name="Brown T."/>
            <person name="Elewa A."/>
            <person name="Iarovenko S."/>
            <person name="Subramanian E."/>
            <person name="Araus A.J."/>
            <person name="Petzold A."/>
            <person name="Susuki M."/>
            <person name="Suzuki K.-i.T."/>
            <person name="Hayashi T."/>
            <person name="Toyoda A."/>
            <person name="Oliveira C."/>
            <person name="Osipova E."/>
            <person name="Leigh N.D."/>
            <person name="Simon A."/>
            <person name="Yun M.H."/>
        </authorList>
    </citation>
    <scope>NUCLEOTIDE SEQUENCE</scope>
    <source>
        <strain evidence="11">20211129_DDA</strain>
        <tissue evidence="11">Liver</tissue>
    </source>
</reference>
<sequence>MPRSGSEEVHIIFHDAPAYFSDEEWKLLHDWQKELYRNVMKEIHQALMSLGPLITTTISSLRAKEKQEQCSSGPKDLSARYIIPDSPTGGEVATPDVVRIKGEETADLNYSQDTQGRLRNLCHSKGLSIFKKVKRRKESVILIDDFEQEVAEGETDHTLDDFTANATFLPRLGSDEEVHIKEEDTGRFIIADSNLSPRLGNSDEVSLTETTLQRSGEIVSVLIKKEDETSSIDLSGSERMEDIGSETGNESMGRAKEDGGSLYYCEKSPRSTFFGKKRPKDTQNSDMETDFRIEGWSQKGEKTTRHENSFTRPDHLSAYRECETNLRISQFSSYLPNPNSHQTMYKFTECEESGVTMDELGGHAITHSRERLHACTECEKSFFEKSHLLAHHKTHSGERTYPCTLCSKSFNRKYNLHVHMRKHTGEKPYKCTDCNKEFIWRSGFNQHQKMHSGLWTVQL</sequence>
<evidence type="ECO:0000256" key="1">
    <source>
        <dbReference type="ARBA" id="ARBA00004123"/>
    </source>
</evidence>
<dbReference type="InterPro" id="IPR036236">
    <property type="entry name" value="Znf_C2H2_sf"/>
</dbReference>
<dbReference type="FunFam" id="3.30.160.60:FF:000303">
    <property type="entry name" value="Zinc finger protein 41"/>
    <property type="match status" value="1"/>
</dbReference>
<dbReference type="FunFam" id="3.30.160.60:FF:000100">
    <property type="entry name" value="Zinc finger 45-like"/>
    <property type="match status" value="1"/>
</dbReference>
<dbReference type="Gene3D" id="6.10.140.140">
    <property type="match status" value="1"/>
</dbReference>
<comment type="caution">
    <text evidence="11">The sequence shown here is derived from an EMBL/GenBank/DDBJ whole genome shotgun (WGS) entry which is preliminary data.</text>
</comment>
<evidence type="ECO:0000313" key="11">
    <source>
        <dbReference type="EMBL" id="KAJ1126038.1"/>
    </source>
</evidence>
<evidence type="ECO:0000256" key="5">
    <source>
        <dbReference type="ARBA" id="ARBA00022771"/>
    </source>
</evidence>
<dbReference type="GO" id="GO:0000981">
    <property type="term" value="F:DNA-binding transcription factor activity, RNA polymerase II-specific"/>
    <property type="evidence" value="ECO:0007669"/>
    <property type="project" value="TreeGrafter"/>
</dbReference>
<keyword evidence="3" id="KW-0479">Metal-binding</keyword>
<dbReference type="GO" id="GO:0005634">
    <property type="term" value="C:nucleus"/>
    <property type="evidence" value="ECO:0007669"/>
    <property type="project" value="UniProtKB-SubCell"/>
</dbReference>
<dbReference type="InterPro" id="IPR036051">
    <property type="entry name" value="KRAB_dom_sf"/>
</dbReference>
<evidence type="ECO:0000256" key="2">
    <source>
        <dbReference type="ARBA" id="ARBA00006991"/>
    </source>
</evidence>
<dbReference type="InterPro" id="IPR056436">
    <property type="entry name" value="Znf-C2H2_ZIC1-5/GLI1-3-like"/>
</dbReference>
<dbReference type="SMART" id="SM00349">
    <property type="entry name" value="KRAB"/>
    <property type="match status" value="1"/>
</dbReference>
<gene>
    <name evidence="11" type="ORF">NDU88_004451</name>
</gene>
<dbReference type="Pfam" id="PF01352">
    <property type="entry name" value="KRAB"/>
    <property type="match status" value="1"/>
</dbReference>
<keyword evidence="7" id="KW-0539">Nucleus</keyword>
<feature type="domain" description="C2H2-type" evidence="9">
    <location>
        <begin position="429"/>
        <end position="456"/>
    </location>
</feature>
<dbReference type="PANTHER" id="PTHR24381:SF393">
    <property type="entry name" value="CHROMATIN-LINKED ADAPTOR FOR MSL PROTEINS, ISOFORM B"/>
    <property type="match status" value="1"/>
</dbReference>
<dbReference type="FunFam" id="3.30.160.60:FF:000358">
    <property type="entry name" value="zinc finger protein 24"/>
    <property type="match status" value="1"/>
</dbReference>
<proteinExistence type="inferred from homology"/>
<comment type="similarity">
    <text evidence="2">Belongs to the krueppel C2H2-type zinc-finger protein family.</text>
</comment>
<dbReference type="SUPFAM" id="SSF109640">
    <property type="entry name" value="KRAB domain (Kruppel-associated box)"/>
    <property type="match status" value="1"/>
</dbReference>
<dbReference type="SMART" id="SM00355">
    <property type="entry name" value="ZnF_C2H2"/>
    <property type="match status" value="3"/>
</dbReference>